<dbReference type="GO" id="GO:0004315">
    <property type="term" value="F:3-oxoacyl-[acyl-carrier-protein] synthase activity"/>
    <property type="evidence" value="ECO:0007669"/>
    <property type="project" value="UniProtKB-EC"/>
</dbReference>
<organism evidence="4 5">
    <name type="scientific">Pinctada imbricata</name>
    <name type="common">Atlantic pearl-oyster</name>
    <name type="synonym">Pinctada martensii</name>
    <dbReference type="NCBI Taxonomy" id="66713"/>
    <lineage>
        <taxon>Eukaryota</taxon>
        <taxon>Metazoa</taxon>
        <taxon>Spiralia</taxon>
        <taxon>Lophotrochozoa</taxon>
        <taxon>Mollusca</taxon>
        <taxon>Bivalvia</taxon>
        <taxon>Autobranchia</taxon>
        <taxon>Pteriomorphia</taxon>
        <taxon>Pterioida</taxon>
        <taxon>Pterioidea</taxon>
        <taxon>Pteriidae</taxon>
        <taxon>Pinctada</taxon>
    </lineage>
</organism>
<dbReference type="InterPro" id="IPR018201">
    <property type="entry name" value="Ketoacyl_synth_AS"/>
</dbReference>
<gene>
    <name evidence="4" type="ORF">FSP39_014707</name>
</gene>
<proteinExistence type="predicted"/>
<protein>
    <recommendedName>
        <fullName evidence="1">beta-ketoacyl-[acyl-carrier-protein] synthase I</fullName>
        <ecNumber evidence="1">2.3.1.41</ecNumber>
    </recommendedName>
</protein>
<sequence length="251" mass="27466">MNTLQNACSKCKRSIKVTDLFIRRQAIRKLKTSASLWKVEGRRRVVVTGVGLVTCLGIGRHEVWRRLLDGDCGIVKLTGKEYEQLPSRIAGLVDDSSGDHRKKFDDVIPTSHQRNMSQGSVYALMATEQALCDAGWRPQTTQEKVRSGVAIGMGLTGMLEVWQTGRNLEDKGYRKVSPYFMTKILVNMAAGQVSLHYGLQGPNHSVSTACTTGLHAVGDATRFIQRGDADIMVAGGSEESPNPLSIAGFSR</sequence>
<dbReference type="PANTHER" id="PTHR11712">
    <property type="entry name" value="POLYKETIDE SYNTHASE-RELATED"/>
    <property type="match status" value="1"/>
</dbReference>
<name>A0AA88XWP6_PINIB</name>
<evidence type="ECO:0000259" key="3">
    <source>
        <dbReference type="PROSITE" id="PS52004"/>
    </source>
</evidence>
<reference evidence="4" key="1">
    <citation type="submission" date="2019-08" db="EMBL/GenBank/DDBJ databases">
        <title>The improved chromosome-level genome for the pearl oyster Pinctada fucata martensii using PacBio sequencing and Hi-C.</title>
        <authorList>
            <person name="Zheng Z."/>
        </authorList>
    </citation>
    <scope>NUCLEOTIDE SEQUENCE</scope>
    <source>
        <strain evidence="4">ZZ-2019</strain>
        <tissue evidence="4">Adductor muscle</tissue>
    </source>
</reference>
<accession>A0AA88XWP6</accession>
<evidence type="ECO:0000256" key="2">
    <source>
        <dbReference type="ARBA" id="ARBA00022679"/>
    </source>
</evidence>
<dbReference type="InterPro" id="IPR000794">
    <property type="entry name" value="Beta-ketoacyl_synthase"/>
</dbReference>
<dbReference type="EC" id="2.3.1.41" evidence="1"/>
<evidence type="ECO:0000256" key="1">
    <source>
        <dbReference type="ARBA" id="ARBA00013191"/>
    </source>
</evidence>
<keyword evidence="5" id="KW-1185">Reference proteome</keyword>
<evidence type="ECO:0000313" key="5">
    <source>
        <dbReference type="Proteomes" id="UP001186944"/>
    </source>
</evidence>
<dbReference type="AlphaFoldDB" id="A0AA88XWP6"/>
<dbReference type="Gene3D" id="3.40.47.10">
    <property type="match status" value="1"/>
</dbReference>
<feature type="domain" description="Ketosynthase family 3 (KS3)" evidence="3">
    <location>
        <begin position="42"/>
        <end position="251"/>
    </location>
</feature>
<dbReference type="GO" id="GO:0006633">
    <property type="term" value="P:fatty acid biosynthetic process"/>
    <property type="evidence" value="ECO:0007669"/>
    <property type="project" value="InterPro"/>
</dbReference>
<dbReference type="PROSITE" id="PS00606">
    <property type="entry name" value="KS3_1"/>
    <property type="match status" value="1"/>
</dbReference>
<dbReference type="InterPro" id="IPR016039">
    <property type="entry name" value="Thiolase-like"/>
</dbReference>
<dbReference type="EMBL" id="VSWD01000013">
    <property type="protein sequence ID" value="KAK3084522.1"/>
    <property type="molecule type" value="Genomic_DNA"/>
</dbReference>
<dbReference type="GO" id="GO:0005739">
    <property type="term" value="C:mitochondrion"/>
    <property type="evidence" value="ECO:0007669"/>
    <property type="project" value="TreeGrafter"/>
</dbReference>
<dbReference type="InterPro" id="IPR014030">
    <property type="entry name" value="Ketoacyl_synth_N"/>
</dbReference>
<dbReference type="PANTHER" id="PTHR11712:SF336">
    <property type="entry name" value="3-OXOACYL-[ACYL-CARRIER-PROTEIN] SYNTHASE, MITOCHONDRIAL"/>
    <property type="match status" value="1"/>
</dbReference>
<dbReference type="SUPFAM" id="SSF53901">
    <property type="entry name" value="Thiolase-like"/>
    <property type="match status" value="1"/>
</dbReference>
<evidence type="ECO:0000313" key="4">
    <source>
        <dbReference type="EMBL" id="KAK3084522.1"/>
    </source>
</evidence>
<dbReference type="InterPro" id="IPR020841">
    <property type="entry name" value="PKS_Beta-ketoAc_synthase_dom"/>
</dbReference>
<dbReference type="Proteomes" id="UP001186944">
    <property type="component" value="Unassembled WGS sequence"/>
</dbReference>
<dbReference type="PROSITE" id="PS52004">
    <property type="entry name" value="KS3_2"/>
    <property type="match status" value="1"/>
</dbReference>
<keyword evidence="2" id="KW-0808">Transferase</keyword>
<dbReference type="Pfam" id="PF00109">
    <property type="entry name" value="ketoacyl-synt"/>
    <property type="match status" value="1"/>
</dbReference>
<comment type="caution">
    <text evidence="4">The sequence shown here is derived from an EMBL/GenBank/DDBJ whole genome shotgun (WGS) entry which is preliminary data.</text>
</comment>